<sequence length="116" mass="12638">MKIISPKVHAVLDYVVALFLIVAPNIIGLSTTAAIFSMVLGGIHFLLTLLTVFRGGAVKLVPFPVHGFIELVVSFTLAVLALTVFSKYKVDHFYYAGLSVAIFVVFMLTDYKAKTS</sequence>
<keyword evidence="1" id="KW-0812">Transmembrane</keyword>
<accession>A0A923DZW9</accession>
<dbReference type="AlphaFoldDB" id="A0A923DZW9"/>
<feature type="transmembrane region" description="Helical" evidence="1">
    <location>
        <begin position="33"/>
        <end position="53"/>
    </location>
</feature>
<reference evidence="2" key="1">
    <citation type="submission" date="2019-11" db="EMBL/GenBank/DDBJ databases">
        <title>Description of Pedobacter sp. LMG 31464T.</title>
        <authorList>
            <person name="Carlier A."/>
            <person name="Qi S."/>
            <person name="Vandamme P."/>
        </authorList>
    </citation>
    <scope>NUCLEOTIDE SEQUENCE</scope>
    <source>
        <strain evidence="2">LMG 31464</strain>
    </source>
</reference>
<comment type="caution">
    <text evidence="2">The sequence shown here is derived from an EMBL/GenBank/DDBJ whole genome shotgun (WGS) entry which is preliminary data.</text>
</comment>
<keyword evidence="3" id="KW-1185">Reference proteome</keyword>
<keyword evidence="1" id="KW-1133">Transmembrane helix</keyword>
<protein>
    <submittedName>
        <fullName evidence="2">Uncharacterized protein</fullName>
    </submittedName>
</protein>
<feature type="transmembrane region" description="Helical" evidence="1">
    <location>
        <begin position="65"/>
        <end position="86"/>
    </location>
</feature>
<feature type="transmembrane region" description="Helical" evidence="1">
    <location>
        <begin position="92"/>
        <end position="111"/>
    </location>
</feature>
<evidence type="ECO:0000256" key="1">
    <source>
        <dbReference type="SAM" id="Phobius"/>
    </source>
</evidence>
<proteinExistence type="predicted"/>
<feature type="transmembrane region" description="Helical" evidence="1">
    <location>
        <begin position="7"/>
        <end position="27"/>
    </location>
</feature>
<keyword evidence="1" id="KW-0472">Membrane</keyword>
<dbReference type="Proteomes" id="UP000601055">
    <property type="component" value="Unassembled WGS sequence"/>
</dbReference>
<evidence type="ECO:0000313" key="3">
    <source>
        <dbReference type="Proteomes" id="UP000601055"/>
    </source>
</evidence>
<dbReference type="EMBL" id="WNXD01000002">
    <property type="protein sequence ID" value="MBB2146141.1"/>
    <property type="molecule type" value="Genomic_DNA"/>
</dbReference>
<gene>
    <name evidence="2" type="ORF">GM921_11640</name>
</gene>
<dbReference type="RefSeq" id="WP_182922810.1">
    <property type="nucleotide sequence ID" value="NZ_WNXD01000002.1"/>
</dbReference>
<evidence type="ECO:0000313" key="2">
    <source>
        <dbReference type="EMBL" id="MBB2146141.1"/>
    </source>
</evidence>
<name>A0A923DZW9_9SPHI</name>
<organism evidence="2 3">
    <name type="scientific">Pedobacter planticolens</name>
    <dbReference type="NCBI Taxonomy" id="2679964"/>
    <lineage>
        <taxon>Bacteria</taxon>
        <taxon>Pseudomonadati</taxon>
        <taxon>Bacteroidota</taxon>
        <taxon>Sphingobacteriia</taxon>
        <taxon>Sphingobacteriales</taxon>
        <taxon>Sphingobacteriaceae</taxon>
        <taxon>Pedobacter</taxon>
    </lineage>
</organism>